<dbReference type="EC" id="2.7.11.1" evidence="2"/>
<dbReference type="InterPro" id="IPR050235">
    <property type="entry name" value="CK1_Ser-Thr_kinase"/>
</dbReference>
<proteinExistence type="predicted"/>
<dbReference type="GO" id="GO:0005524">
    <property type="term" value="F:ATP binding"/>
    <property type="evidence" value="ECO:0007669"/>
    <property type="project" value="UniProtKB-UniRule"/>
</dbReference>
<comment type="caution">
    <text evidence="12">The sequence shown here is derived from an EMBL/GenBank/DDBJ whole genome shotgun (WGS) entry which is preliminary data.</text>
</comment>
<dbReference type="InterPro" id="IPR017452">
    <property type="entry name" value="GPCR_Rhodpsn_7TM"/>
</dbReference>
<reference evidence="12" key="1">
    <citation type="submission" date="2023-06" db="EMBL/GenBank/DDBJ databases">
        <title>Genomic analysis of the entomopathogenic nematode Steinernema hermaphroditum.</title>
        <authorList>
            <person name="Schwarz E.M."/>
            <person name="Heppert J.K."/>
            <person name="Baniya A."/>
            <person name="Schwartz H.T."/>
            <person name="Tan C.-H."/>
            <person name="Antoshechkin I."/>
            <person name="Sternberg P.W."/>
            <person name="Goodrich-Blair H."/>
            <person name="Dillman A.R."/>
        </authorList>
    </citation>
    <scope>NUCLEOTIDE SEQUENCE</scope>
    <source>
        <strain evidence="12">PS9179</strain>
        <tissue evidence="12">Whole animal</tissue>
    </source>
</reference>
<dbReference type="PROSITE" id="PS00237">
    <property type="entry name" value="G_PROTEIN_RECEP_F1_1"/>
    <property type="match status" value="1"/>
</dbReference>
<dbReference type="SUPFAM" id="SSF81321">
    <property type="entry name" value="Family A G protein-coupled receptor-like"/>
    <property type="match status" value="1"/>
</dbReference>
<dbReference type="Proteomes" id="UP001175271">
    <property type="component" value="Unassembled WGS sequence"/>
</dbReference>
<dbReference type="CDD" id="cd00637">
    <property type="entry name" value="7tm_classA_rhodopsin-like"/>
    <property type="match status" value="1"/>
</dbReference>
<evidence type="ECO:0000313" key="13">
    <source>
        <dbReference type="Proteomes" id="UP001175271"/>
    </source>
</evidence>
<dbReference type="PROSITE" id="PS00107">
    <property type="entry name" value="PROTEIN_KINASE_ATP"/>
    <property type="match status" value="1"/>
</dbReference>
<accession>A0AA39I4X2</accession>
<evidence type="ECO:0000259" key="11">
    <source>
        <dbReference type="PROSITE" id="PS50262"/>
    </source>
</evidence>
<keyword evidence="6 9" id="KW-1133">Transmembrane helix</keyword>
<evidence type="ECO:0000259" key="10">
    <source>
        <dbReference type="PROSITE" id="PS50011"/>
    </source>
</evidence>
<dbReference type="Gene3D" id="1.10.510.10">
    <property type="entry name" value="Transferase(Phosphotransferase) domain 1"/>
    <property type="match status" value="1"/>
</dbReference>
<keyword evidence="13" id="KW-1185">Reference proteome</keyword>
<gene>
    <name evidence="12" type="ORF">QR680_013264</name>
</gene>
<protein>
    <recommendedName>
        <fullName evidence="2">non-specific serine/threonine protein kinase</fullName>
        <ecNumber evidence="2">2.7.11.1</ecNumber>
    </recommendedName>
</protein>
<comment type="subcellular location">
    <subcellularLocation>
        <location evidence="1">Membrane</location>
    </subcellularLocation>
</comment>
<dbReference type="Gene3D" id="1.20.1070.10">
    <property type="entry name" value="Rhodopsin 7-helix transmembrane proteins"/>
    <property type="match status" value="1"/>
</dbReference>
<feature type="transmembrane region" description="Helical" evidence="9">
    <location>
        <begin position="423"/>
        <end position="446"/>
    </location>
</feature>
<evidence type="ECO:0000256" key="1">
    <source>
        <dbReference type="ARBA" id="ARBA00004370"/>
    </source>
</evidence>
<keyword evidence="7 9" id="KW-0472">Membrane</keyword>
<dbReference type="GO" id="GO:0004930">
    <property type="term" value="F:G protein-coupled receptor activity"/>
    <property type="evidence" value="ECO:0007669"/>
    <property type="project" value="InterPro"/>
</dbReference>
<feature type="domain" description="Protein kinase" evidence="10">
    <location>
        <begin position="27"/>
        <end position="300"/>
    </location>
</feature>
<evidence type="ECO:0000313" key="12">
    <source>
        <dbReference type="EMBL" id="KAK0417893.1"/>
    </source>
</evidence>
<feature type="domain" description="G-protein coupled receptors family 1 profile" evidence="11">
    <location>
        <begin position="400"/>
        <end position="642"/>
    </location>
</feature>
<dbReference type="GO" id="GO:0004674">
    <property type="term" value="F:protein serine/threonine kinase activity"/>
    <property type="evidence" value="ECO:0007669"/>
    <property type="project" value="UniProtKB-EC"/>
</dbReference>
<keyword evidence="5 8" id="KW-0067">ATP-binding</keyword>
<dbReference type="AlphaFoldDB" id="A0AA39I4X2"/>
<dbReference type="PANTHER" id="PTHR11909">
    <property type="entry name" value="CASEIN KINASE-RELATED"/>
    <property type="match status" value="1"/>
</dbReference>
<dbReference type="PROSITE" id="PS50262">
    <property type="entry name" value="G_PROTEIN_RECEP_F1_2"/>
    <property type="match status" value="1"/>
</dbReference>
<sequence>MTAKLINNNTETLADFLRPSEAVRGRWMVLARIGCGGFGQVFSATDLLSGGGVAIKAEAHHSPFPQLYNEAIFLRELQASRGQHGHPYVPRFHHFGHWDGVSYMVTELCGPNMRMLKKATRGDVFSAFASFWLLKQMLLAVRSIHDFGYLHRDVKPANFVIGAPQNYGRRFYIIDFGLVKRERRRDERSSTRSRFKGTLRYASLGAQRSDAPLRSDDLWSVFYITVENICGQLPWRSLAAKHAVDSSKTSCHNSAFANICYPGYRTVPRVLQRLFSYLSSGNFDSDRDYAKIVELVDEEIASLGVDERSTLLDWEVPFAHAAADVAGFSKTPQVPSLHNNRVECVREGSTGRRCGCPEAMDYIEEAKRFRFNSSTTVPLLEWFYDLGVRNLVVNCVGVATNLSVLFVGLSARNVGAKQKMPTLCMTLSNLTASMAPFALNVFYLALFNAGQEANFIVCNVFRKLGHHAQLTGIWSVLVVAIDRYFALCSKRDLSRRLLAFFFLLPYLYVAVIVVVEMHVRTTAFDFICGATLEGPFWMTNLTLFVWTVAALAATVLSVLVLRFVWGYSARYHNTSLRRDLRHEKRVAVAVFLQAFLPVLVSVPLLITLVFNYNGIGHLLPLWFTWGSNVSMFAYFALNPLITAAFVRYYRDVLRGLLCAWRRPKTVVSRVEAATTSARRTDDSPGGRF</sequence>
<evidence type="ECO:0000256" key="3">
    <source>
        <dbReference type="ARBA" id="ARBA00022692"/>
    </source>
</evidence>
<feature type="transmembrane region" description="Helical" evidence="9">
    <location>
        <begin position="466"/>
        <end position="485"/>
    </location>
</feature>
<dbReference type="SMART" id="SM00220">
    <property type="entry name" value="S_TKc"/>
    <property type="match status" value="1"/>
</dbReference>
<keyword evidence="4 8" id="KW-0547">Nucleotide-binding</keyword>
<dbReference type="InterPro" id="IPR000276">
    <property type="entry name" value="GPCR_Rhodpsn"/>
</dbReference>
<feature type="transmembrane region" description="Helical" evidence="9">
    <location>
        <begin position="586"/>
        <end position="610"/>
    </location>
</feature>
<evidence type="ECO:0000256" key="4">
    <source>
        <dbReference type="ARBA" id="ARBA00022741"/>
    </source>
</evidence>
<feature type="transmembrane region" description="Helical" evidence="9">
    <location>
        <begin position="543"/>
        <end position="565"/>
    </location>
</feature>
<evidence type="ECO:0000256" key="2">
    <source>
        <dbReference type="ARBA" id="ARBA00012513"/>
    </source>
</evidence>
<evidence type="ECO:0000256" key="6">
    <source>
        <dbReference type="ARBA" id="ARBA00022989"/>
    </source>
</evidence>
<evidence type="ECO:0000256" key="9">
    <source>
        <dbReference type="SAM" id="Phobius"/>
    </source>
</evidence>
<dbReference type="InterPro" id="IPR000719">
    <property type="entry name" value="Prot_kinase_dom"/>
</dbReference>
<feature type="transmembrane region" description="Helical" evidence="9">
    <location>
        <begin position="622"/>
        <end position="646"/>
    </location>
</feature>
<name>A0AA39I4X2_9BILA</name>
<dbReference type="SUPFAM" id="SSF56112">
    <property type="entry name" value="Protein kinase-like (PK-like)"/>
    <property type="match status" value="1"/>
</dbReference>
<dbReference type="InterPro" id="IPR017441">
    <property type="entry name" value="Protein_kinase_ATP_BS"/>
</dbReference>
<evidence type="ECO:0000256" key="7">
    <source>
        <dbReference type="ARBA" id="ARBA00023136"/>
    </source>
</evidence>
<feature type="binding site" evidence="8">
    <location>
        <position position="56"/>
    </location>
    <ligand>
        <name>ATP</name>
        <dbReference type="ChEBI" id="CHEBI:30616"/>
    </ligand>
</feature>
<keyword evidence="3 9" id="KW-0812">Transmembrane</keyword>
<organism evidence="12 13">
    <name type="scientific">Steinernema hermaphroditum</name>
    <dbReference type="NCBI Taxonomy" id="289476"/>
    <lineage>
        <taxon>Eukaryota</taxon>
        <taxon>Metazoa</taxon>
        <taxon>Ecdysozoa</taxon>
        <taxon>Nematoda</taxon>
        <taxon>Chromadorea</taxon>
        <taxon>Rhabditida</taxon>
        <taxon>Tylenchina</taxon>
        <taxon>Panagrolaimomorpha</taxon>
        <taxon>Strongyloidoidea</taxon>
        <taxon>Steinernematidae</taxon>
        <taxon>Steinernema</taxon>
    </lineage>
</organism>
<evidence type="ECO:0000256" key="5">
    <source>
        <dbReference type="ARBA" id="ARBA00022840"/>
    </source>
</evidence>
<evidence type="ECO:0000256" key="8">
    <source>
        <dbReference type="PROSITE-ProRule" id="PRU10141"/>
    </source>
</evidence>
<dbReference type="GO" id="GO:0016020">
    <property type="term" value="C:membrane"/>
    <property type="evidence" value="ECO:0007669"/>
    <property type="project" value="UniProtKB-SubCell"/>
</dbReference>
<dbReference type="PROSITE" id="PS00108">
    <property type="entry name" value="PROTEIN_KINASE_ST"/>
    <property type="match status" value="1"/>
</dbReference>
<feature type="transmembrane region" description="Helical" evidence="9">
    <location>
        <begin position="391"/>
        <end position="411"/>
    </location>
</feature>
<feature type="transmembrane region" description="Helical" evidence="9">
    <location>
        <begin position="497"/>
        <end position="515"/>
    </location>
</feature>
<dbReference type="EMBL" id="JAUCMV010000002">
    <property type="protein sequence ID" value="KAK0417893.1"/>
    <property type="molecule type" value="Genomic_DNA"/>
</dbReference>
<dbReference type="InterPro" id="IPR011009">
    <property type="entry name" value="Kinase-like_dom_sf"/>
</dbReference>
<dbReference type="Pfam" id="PF00069">
    <property type="entry name" value="Pkinase"/>
    <property type="match status" value="1"/>
</dbReference>
<dbReference type="PROSITE" id="PS50011">
    <property type="entry name" value="PROTEIN_KINASE_DOM"/>
    <property type="match status" value="1"/>
</dbReference>
<dbReference type="InterPro" id="IPR008271">
    <property type="entry name" value="Ser/Thr_kinase_AS"/>
</dbReference>